<feature type="transmembrane region" description="Helical" evidence="4">
    <location>
        <begin position="70"/>
        <end position="94"/>
    </location>
</feature>
<organism evidence="6 7">
    <name type="scientific">Breoghania corrubedonensis</name>
    <dbReference type="NCBI Taxonomy" id="665038"/>
    <lineage>
        <taxon>Bacteria</taxon>
        <taxon>Pseudomonadati</taxon>
        <taxon>Pseudomonadota</taxon>
        <taxon>Alphaproteobacteria</taxon>
        <taxon>Hyphomicrobiales</taxon>
        <taxon>Stappiaceae</taxon>
        <taxon>Breoghania</taxon>
    </lineage>
</organism>
<name>A0A2T5V6L1_9HYPH</name>
<gene>
    <name evidence="6" type="ORF">C8N35_10779</name>
</gene>
<dbReference type="InterPro" id="IPR011701">
    <property type="entry name" value="MFS"/>
</dbReference>
<dbReference type="OrthoDB" id="9796632at2"/>
<sequence length="435" mass="47313">MMETQINVAMVQNSASTGVSPVDRKSNFGGRGWTIIFIEAALLWISSGSVVHGMNIILPALSGAFGLDHTVLLALATPATWASIVAGYVGAYVCERRGAKFLILTSLCVGGVSFGLLGTWTTTTGFFVLFSIICFFDTCFAYIGGPALLATWFPRKKGLALGWATMGQTFSTATYVPYLAFMFATFGVARGFWGITALMAVMFVVVLFFVRDKPEDFGCAPDNVQMSARELEESRREQETYTAEFTTWQLLKMKDVWFMGLAFGGVYVVVVGLLSQFVPRMMATGIDQETAIIYMSIAAMVGVPGAYLWGWLSQRIGVKWCSIAYLSWYAIALVLNIVAMNEVTLWISLLMIGEALGGATNLSMSIVAEKFPRQAFVKAWGVVQPIQSIIRSCAFAILAFGLTYLGGFSGAYAVLLVIAIVSIVLIWLVDLEPVT</sequence>
<feature type="transmembrane region" description="Helical" evidence="4">
    <location>
        <begin position="161"/>
        <end position="186"/>
    </location>
</feature>
<feature type="transmembrane region" description="Helical" evidence="4">
    <location>
        <begin position="411"/>
        <end position="429"/>
    </location>
</feature>
<evidence type="ECO:0000256" key="3">
    <source>
        <dbReference type="ARBA" id="ARBA00023136"/>
    </source>
</evidence>
<dbReference type="GO" id="GO:0022857">
    <property type="term" value="F:transmembrane transporter activity"/>
    <property type="evidence" value="ECO:0007669"/>
    <property type="project" value="InterPro"/>
</dbReference>
<evidence type="ECO:0000256" key="2">
    <source>
        <dbReference type="ARBA" id="ARBA00022989"/>
    </source>
</evidence>
<dbReference type="EMBL" id="QAYG01000007">
    <property type="protein sequence ID" value="PTW59366.1"/>
    <property type="molecule type" value="Genomic_DNA"/>
</dbReference>
<feature type="transmembrane region" description="Helical" evidence="4">
    <location>
        <begin position="256"/>
        <end position="279"/>
    </location>
</feature>
<feature type="transmembrane region" description="Helical" evidence="4">
    <location>
        <begin position="33"/>
        <end position="58"/>
    </location>
</feature>
<evidence type="ECO:0000313" key="6">
    <source>
        <dbReference type="EMBL" id="PTW59366.1"/>
    </source>
</evidence>
<feature type="transmembrane region" description="Helical" evidence="4">
    <location>
        <begin position="322"/>
        <end position="339"/>
    </location>
</feature>
<feature type="transmembrane region" description="Helical" evidence="4">
    <location>
        <begin position="192"/>
        <end position="210"/>
    </location>
</feature>
<evidence type="ECO:0000256" key="4">
    <source>
        <dbReference type="SAM" id="Phobius"/>
    </source>
</evidence>
<feature type="transmembrane region" description="Helical" evidence="4">
    <location>
        <begin position="388"/>
        <end position="405"/>
    </location>
</feature>
<dbReference type="InterPro" id="IPR020846">
    <property type="entry name" value="MFS_dom"/>
</dbReference>
<dbReference type="PROSITE" id="PS50850">
    <property type="entry name" value="MFS"/>
    <property type="match status" value="1"/>
</dbReference>
<feature type="transmembrane region" description="Helical" evidence="4">
    <location>
        <begin position="101"/>
        <end position="120"/>
    </location>
</feature>
<keyword evidence="1 4" id="KW-0812">Transmembrane</keyword>
<accession>A0A2T5V6L1</accession>
<dbReference type="AlphaFoldDB" id="A0A2T5V6L1"/>
<dbReference type="InterPro" id="IPR036259">
    <property type="entry name" value="MFS_trans_sf"/>
</dbReference>
<keyword evidence="2 4" id="KW-1133">Transmembrane helix</keyword>
<evidence type="ECO:0000256" key="1">
    <source>
        <dbReference type="ARBA" id="ARBA00022692"/>
    </source>
</evidence>
<dbReference type="SUPFAM" id="SSF103473">
    <property type="entry name" value="MFS general substrate transporter"/>
    <property type="match status" value="1"/>
</dbReference>
<evidence type="ECO:0000259" key="5">
    <source>
        <dbReference type="PROSITE" id="PS50850"/>
    </source>
</evidence>
<dbReference type="PANTHER" id="PTHR11360">
    <property type="entry name" value="MONOCARBOXYLATE TRANSPORTER"/>
    <property type="match status" value="1"/>
</dbReference>
<proteinExistence type="predicted"/>
<evidence type="ECO:0000313" key="7">
    <source>
        <dbReference type="Proteomes" id="UP000244081"/>
    </source>
</evidence>
<keyword evidence="3 4" id="KW-0472">Membrane</keyword>
<keyword evidence="7" id="KW-1185">Reference proteome</keyword>
<feature type="transmembrane region" description="Helical" evidence="4">
    <location>
        <begin position="345"/>
        <end position="367"/>
    </location>
</feature>
<protein>
    <submittedName>
        <fullName evidence="6">Sugar phosphate permease</fullName>
    </submittedName>
</protein>
<feature type="transmembrane region" description="Helical" evidence="4">
    <location>
        <begin position="126"/>
        <end position="149"/>
    </location>
</feature>
<dbReference type="Pfam" id="PF07690">
    <property type="entry name" value="MFS_1"/>
    <property type="match status" value="1"/>
</dbReference>
<feature type="domain" description="Major facilitator superfamily (MFS) profile" evidence="5">
    <location>
        <begin position="32"/>
        <end position="434"/>
    </location>
</feature>
<dbReference type="PANTHER" id="PTHR11360:SF290">
    <property type="entry name" value="MONOCARBOXYLATE MFS PERMEASE"/>
    <property type="match status" value="1"/>
</dbReference>
<dbReference type="InterPro" id="IPR050327">
    <property type="entry name" value="Proton-linked_MCT"/>
</dbReference>
<dbReference type="Proteomes" id="UP000244081">
    <property type="component" value="Unassembled WGS sequence"/>
</dbReference>
<comment type="caution">
    <text evidence="6">The sequence shown here is derived from an EMBL/GenBank/DDBJ whole genome shotgun (WGS) entry which is preliminary data.</text>
</comment>
<reference evidence="6 7" key="1">
    <citation type="submission" date="2018-04" db="EMBL/GenBank/DDBJ databases">
        <title>Genomic Encyclopedia of Archaeal and Bacterial Type Strains, Phase II (KMG-II): from individual species to whole genera.</title>
        <authorList>
            <person name="Goeker M."/>
        </authorList>
    </citation>
    <scope>NUCLEOTIDE SEQUENCE [LARGE SCALE GENOMIC DNA]</scope>
    <source>
        <strain evidence="6 7">DSM 23382</strain>
    </source>
</reference>
<feature type="transmembrane region" description="Helical" evidence="4">
    <location>
        <begin position="291"/>
        <end position="310"/>
    </location>
</feature>
<dbReference type="Gene3D" id="1.20.1250.20">
    <property type="entry name" value="MFS general substrate transporter like domains"/>
    <property type="match status" value="2"/>
</dbReference>